<dbReference type="InterPro" id="IPR036591">
    <property type="entry name" value="YggU-like_sf"/>
</dbReference>
<comment type="similarity">
    <text evidence="1 2">Belongs to the UPF0235 family.</text>
</comment>
<evidence type="ECO:0000256" key="1">
    <source>
        <dbReference type="ARBA" id="ARBA00010364"/>
    </source>
</evidence>
<reference evidence="3 4" key="1">
    <citation type="submission" date="2020-07" db="EMBL/GenBank/DDBJ databases">
        <title>Sequencing the genomes of 1000 actinobacteria strains.</title>
        <authorList>
            <person name="Klenk H.-P."/>
        </authorList>
    </citation>
    <scope>NUCLEOTIDE SEQUENCE [LARGE SCALE GENOMIC DNA]</scope>
    <source>
        <strain evidence="3 4">DSM 23737</strain>
    </source>
</reference>
<evidence type="ECO:0000256" key="2">
    <source>
        <dbReference type="HAMAP-Rule" id="MF_00634"/>
    </source>
</evidence>
<dbReference type="SMART" id="SM01152">
    <property type="entry name" value="DUF167"/>
    <property type="match status" value="1"/>
</dbReference>
<evidence type="ECO:0000313" key="3">
    <source>
        <dbReference type="EMBL" id="MBA8828784.1"/>
    </source>
</evidence>
<comment type="caution">
    <text evidence="3">The sequence shown here is derived from an EMBL/GenBank/DDBJ whole genome shotgun (WGS) entry which is preliminary data.</text>
</comment>
<evidence type="ECO:0000313" key="4">
    <source>
        <dbReference type="Proteomes" id="UP000524237"/>
    </source>
</evidence>
<dbReference type="Proteomes" id="UP000524237">
    <property type="component" value="Unassembled WGS sequence"/>
</dbReference>
<dbReference type="HAMAP" id="MF_00634">
    <property type="entry name" value="UPF0235"/>
    <property type="match status" value="1"/>
</dbReference>
<dbReference type="NCBIfam" id="TIGR00251">
    <property type="entry name" value="DUF167 family protein"/>
    <property type="match status" value="1"/>
</dbReference>
<dbReference type="Pfam" id="PF02594">
    <property type="entry name" value="DUF167"/>
    <property type="match status" value="1"/>
</dbReference>
<dbReference type="InterPro" id="IPR003746">
    <property type="entry name" value="DUF167"/>
</dbReference>
<sequence length="78" mass="8439">MADNLKIVVHVKPGSRKGPLVETDEQGQLTIFVQGKAIDGKANEGVILALADHFGVAKSHITITRGHTSRIKQVIIDR</sequence>
<organism evidence="3 4">
    <name type="scientific">Alpinimonas psychrophila</name>
    <dbReference type="NCBI Taxonomy" id="748908"/>
    <lineage>
        <taxon>Bacteria</taxon>
        <taxon>Bacillati</taxon>
        <taxon>Actinomycetota</taxon>
        <taxon>Actinomycetes</taxon>
        <taxon>Micrococcales</taxon>
        <taxon>Microbacteriaceae</taxon>
        <taxon>Alpinimonas</taxon>
    </lineage>
</organism>
<dbReference type="RefSeq" id="WP_343046397.1">
    <property type="nucleotide sequence ID" value="NZ_JACGWU010000001.1"/>
</dbReference>
<dbReference type="EMBL" id="JACGWU010000001">
    <property type="protein sequence ID" value="MBA8828784.1"/>
    <property type="molecule type" value="Genomic_DNA"/>
</dbReference>
<dbReference type="SUPFAM" id="SSF69786">
    <property type="entry name" value="YggU-like"/>
    <property type="match status" value="1"/>
</dbReference>
<name>A0A7W3PNF1_9MICO</name>
<dbReference type="AlphaFoldDB" id="A0A7W3PNF1"/>
<dbReference type="GO" id="GO:0005737">
    <property type="term" value="C:cytoplasm"/>
    <property type="evidence" value="ECO:0007669"/>
    <property type="project" value="TreeGrafter"/>
</dbReference>
<dbReference type="PANTHER" id="PTHR13420">
    <property type="entry name" value="UPF0235 PROTEIN C15ORF40"/>
    <property type="match status" value="1"/>
</dbReference>
<dbReference type="Gene3D" id="3.30.1200.10">
    <property type="entry name" value="YggU-like"/>
    <property type="match status" value="1"/>
</dbReference>
<dbReference type="PANTHER" id="PTHR13420:SF7">
    <property type="entry name" value="UPF0235 PROTEIN C15ORF40"/>
    <property type="match status" value="1"/>
</dbReference>
<proteinExistence type="inferred from homology"/>
<protein>
    <recommendedName>
        <fullName evidence="2">UPF0235 protein FB555_000855</fullName>
    </recommendedName>
</protein>
<keyword evidence="4" id="KW-1185">Reference proteome</keyword>
<gene>
    <name evidence="3" type="ORF">FB555_000855</name>
</gene>
<accession>A0A7W3PNF1</accession>